<proteinExistence type="predicted"/>
<dbReference type="Proteomes" id="UP000243200">
    <property type="component" value="Chromosome 12"/>
</dbReference>
<reference evidence="3 4" key="1">
    <citation type="submission" date="2016-06" db="EMBL/GenBank/DDBJ databases">
        <authorList>
            <consortium name="Pathogen Informatics"/>
        </authorList>
    </citation>
    <scope>NUCLEOTIDE SEQUENCE [LARGE SCALE GENOMIC DNA]</scope>
    <source>
        <strain evidence="3">PowCR01</strain>
    </source>
</reference>
<feature type="signal peptide" evidence="2">
    <location>
        <begin position="1"/>
        <end position="20"/>
    </location>
</feature>
<evidence type="ECO:0000256" key="1">
    <source>
        <dbReference type="SAM" id="MobiDB-lite"/>
    </source>
</evidence>
<feature type="compositionally biased region" description="Acidic residues" evidence="1">
    <location>
        <begin position="231"/>
        <end position="240"/>
    </location>
</feature>
<gene>
    <name evidence="3" type="primary">GEST</name>
    <name evidence="3" type="ORF">POWCR01_120060500</name>
</gene>
<dbReference type="EMBL" id="LT594516">
    <property type="protein sequence ID" value="SBT78445.1"/>
    <property type="molecule type" value="Genomic_DNA"/>
</dbReference>
<organism evidence="3 4">
    <name type="scientific">Plasmodium ovale</name>
    <name type="common">malaria parasite P. ovale</name>
    <dbReference type="NCBI Taxonomy" id="36330"/>
    <lineage>
        <taxon>Eukaryota</taxon>
        <taxon>Sar</taxon>
        <taxon>Alveolata</taxon>
        <taxon>Apicomplexa</taxon>
        <taxon>Aconoidasida</taxon>
        <taxon>Haemosporida</taxon>
        <taxon>Plasmodiidae</taxon>
        <taxon>Plasmodium</taxon>
        <taxon>Plasmodium (Plasmodium)</taxon>
    </lineage>
</organism>
<dbReference type="AlphaFoldDB" id="A0A1C3KW64"/>
<protein>
    <submittedName>
        <fullName evidence="3">Gamete egress and sporozoite traversal protein, putative</fullName>
    </submittedName>
</protein>
<evidence type="ECO:0000256" key="2">
    <source>
        <dbReference type="SAM" id="SignalP"/>
    </source>
</evidence>
<feature type="chain" id="PRO_5008678158" evidence="2">
    <location>
        <begin position="21"/>
        <end position="249"/>
    </location>
</feature>
<accession>A0A1C3KW64</accession>
<evidence type="ECO:0000313" key="3">
    <source>
        <dbReference type="EMBL" id="SBT78445.1"/>
    </source>
</evidence>
<dbReference type="VEuPathDB" id="PlasmoDB:PocGH01_12065900"/>
<dbReference type="VEuPathDB" id="PlasmoDB:POWCR01_120060500"/>
<name>A0A1C3KW64_PLAOA</name>
<dbReference type="OrthoDB" id="391223at2759"/>
<sequence length="249" mass="28713">MKTFVYYIGLLLALALQLKAIQLNSVSYAPSAYIELGDKVSNKIGVAWKNHLDSFIDVVSTKIVDKIEEDIENDKGSHNMLILLENDAELFDTESYKGQSMAFIQNEFIKKLREKFHNSKFGKKVKTFGTKLKGKLTDLYKKHKHKVKHFLKAMLSTLVIPMAIRFIRKNLKKWKSRTLEATNKLDEKAKSVAEPIITAMYDQFRDKLDEYSQKHEAAPGGELSALKDLEEEKEEIDDIEKEEKKLLQE</sequence>
<feature type="region of interest" description="Disordered" evidence="1">
    <location>
        <begin position="212"/>
        <end position="249"/>
    </location>
</feature>
<keyword evidence="2" id="KW-0732">Signal</keyword>
<evidence type="ECO:0000313" key="4">
    <source>
        <dbReference type="Proteomes" id="UP000243200"/>
    </source>
</evidence>